<organism evidence="1 2">
    <name type="scientific">Bifidobacterium callimiconis</name>
    <dbReference type="NCBI Taxonomy" id="2306973"/>
    <lineage>
        <taxon>Bacteria</taxon>
        <taxon>Bacillati</taxon>
        <taxon>Actinomycetota</taxon>
        <taxon>Actinomycetes</taxon>
        <taxon>Bifidobacteriales</taxon>
        <taxon>Bifidobacteriaceae</taxon>
        <taxon>Bifidobacterium</taxon>
    </lineage>
</organism>
<keyword evidence="2" id="KW-1185">Reference proteome</keyword>
<dbReference type="GO" id="GO:0003677">
    <property type="term" value="F:DNA binding"/>
    <property type="evidence" value="ECO:0007669"/>
    <property type="project" value="UniProtKB-KW"/>
</dbReference>
<dbReference type="Proteomes" id="UP000288607">
    <property type="component" value="Unassembled WGS sequence"/>
</dbReference>
<sequence>MSYMELKKVSSEHLGLAIKAVVKMGGITQVELSIMAGIPRNSLNRKINGGVLNYRRRDYRPGYARPALQSYAYGGDSS</sequence>
<proteinExistence type="predicted"/>
<keyword evidence="1" id="KW-0238">DNA-binding</keyword>
<comment type="caution">
    <text evidence="1">The sequence shown here is derived from an EMBL/GenBank/DDBJ whole genome shotgun (WGS) entry which is preliminary data.</text>
</comment>
<reference evidence="1 2" key="1">
    <citation type="submission" date="2018-09" db="EMBL/GenBank/DDBJ databases">
        <title>Characterization of the phylogenetic diversity of five novel species belonging to the genus Bifidobacterium.</title>
        <authorList>
            <person name="Lugli G.A."/>
            <person name="Duranti S."/>
            <person name="Milani C."/>
        </authorList>
    </citation>
    <scope>NUCLEOTIDE SEQUENCE [LARGE SCALE GENOMIC DNA]</scope>
    <source>
        <strain evidence="1 2">2028B</strain>
    </source>
</reference>
<name>A0A430FD42_9BIFI</name>
<accession>A0A430FD42</accession>
<dbReference type="EMBL" id="QXGJ01000006">
    <property type="protein sequence ID" value="RSX50775.1"/>
    <property type="molecule type" value="Genomic_DNA"/>
</dbReference>
<protein>
    <submittedName>
        <fullName evidence="1">DNA-binding protein</fullName>
    </submittedName>
</protein>
<gene>
    <name evidence="1" type="ORF">D2E23_1440</name>
</gene>
<dbReference type="AlphaFoldDB" id="A0A430FD42"/>
<evidence type="ECO:0000313" key="1">
    <source>
        <dbReference type="EMBL" id="RSX50775.1"/>
    </source>
</evidence>
<evidence type="ECO:0000313" key="2">
    <source>
        <dbReference type="Proteomes" id="UP000288607"/>
    </source>
</evidence>